<comment type="caution">
    <text evidence="1">The sequence shown here is derived from an EMBL/GenBank/DDBJ whole genome shotgun (WGS) entry which is preliminary data.</text>
</comment>
<accession>A0A074LVN3</accession>
<dbReference type="Gene3D" id="1.10.287.1060">
    <property type="entry name" value="ESAT-6-like"/>
    <property type="match status" value="1"/>
</dbReference>
<dbReference type="SUPFAM" id="SSF140453">
    <property type="entry name" value="EsxAB dimer-like"/>
    <property type="match status" value="1"/>
</dbReference>
<dbReference type="STRING" id="1157490.EL26_03500"/>
<dbReference type="OrthoDB" id="3261089at2"/>
<reference evidence="1 2" key="1">
    <citation type="journal article" date="2013" name="Int. J. Syst. Evol. Microbiol.">
        <title>Tumebacillus flagellatus sp. nov., an alpha-amylase/pullulanase-producing bacterium isolated from cassava wastewater.</title>
        <authorList>
            <person name="Wang Q."/>
            <person name="Xie N."/>
            <person name="Qin Y."/>
            <person name="Shen N."/>
            <person name="Zhu J."/>
            <person name="Mi H."/>
            <person name="Huang R."/>
        </authorList>
    </citation>
    <scope>NUCLEOTIDE SEQUENCE [LARGE SCALE GENOMIC DNA]</scope>
    <source>
        <strain evidence="1 2">GST4</strain>
    </source>
</reference>
<organism evidence="1 2">
    <name type="scientific">Tumebacillus flagellatus</name>
    <dbReference type="NCBI Taxonomy" id="1157490"/>
    <lineage>
        <taxon>Bacteria</taxon>
        <taxon>Bacillati</taxon>
        <taxon>Bacillota</taxon>
        <taxon>Bacilli</taxon>
        <taxon>Bacillales</taxon>
        <taxon>Alicyclobacillaceae</taxon>
        <taxon>Tumebacillus</taxon>
    </lineage>
</organism>
<evidence type="ECO:0000313" key="2">
    <source>
        <dbReference type="Proteomes" id="UP000027931"/>
    </source>
</evidence>
<dbReference type="Proteomes" id="UP000027931">
    <property type="component" value="Unassembled WGS sequence"/>
</dbReference>
<gene>
    <name evidence="1" type="ORF">EL26_03500</name>
</gene>
<proteinExistence type="predicted"/>
<dbReference type="AlphaFoldDB" id="A0A074LVN3"/>
<keyword evidence="2" id="KW-1185">Reference proteome</keyword>
<dbReference type="InterPro" id="IPR036689">
    <property type="entry name" value="ESAT-6-like_sf"/>
</dbReference>
<evidence type="ECO:0000313" key="1">
    <source>
        <dbReference type="EMBL" id="KEO84595.1"/>
    </source>
</evidence>
<dbReference type="EMBL" id="JMIR01000003">
    <property type="protein sequence ID" value="KEO84595.1"/>
    <property type="molecule type" value="Genomic_DNA"/>
</dbReference>
<dbReference type="eggNOG" id="COG3266">
    <property type="taxonomic scope" value="Bacteria"/>
</dbReference>
<sequence>MTRISDTYAIRNGAYRFGGASQDFAAKVTRLKGHQTQTMEEWKGTAALRFSAVSDVMFEDLRTAGTIFEKIAGTLNALAGQLDQVNSLIQQSESLQGEIDYLHHCINSTDDPERRASYRSDLHYYLNRRAALVAESQTIEFQANKSAEDSFNDLSGMVENLHCFKSYDEAFNIDWSAPLVGFSKTVANAGGLKDVANGYADYKKGYGAKRYKLKKGTFYEINNPQLKGIEGHGTYTPKSPNYRQAMTVAEPRVVTMQAMKDIKGFGTAMGYASIAVDTGTHLYENIQEGKSTSHIVAEATVDVGVGAVSMAAATYTGAAIGTAIGGPIGTLLGAVGGFAVGYFCSLITDGTYVNGKSIGDHMKDGLEEAIDSVGNLTKCGWDVQSSVYPPGSYMYYQGGY</sequence>
<name>A0A074LVN3_9BACL</name>
<evidence type="ECO:0008006" key="3">
    <source>
        <dbReference type="Google" id="ProtNLM"/>
    </source>
</evidence>
<protein>
    <recommendedName>
        <fullName evidence="3">LXG domain-containing protein</fullName>
    </recommendedName>
</protein>
<dbReference type="RefSeq" id="WP_052035937.1">
    <property type="nucleotide sequence ID" value="NZ_JMIR01000003.1"/>
</dbReference>